<accession>M1Q2L6</accession>
<dbReference type="CDD" id="cd12110">
    <property type="entry name" value="PHP_HisPPase_Hisj_like"/>
    <property type="match status" value="1"/>
</dbReference>
<evidence type="ECO:0000256" key="3">
    <source>
        <dbReference type="ARBA" id="ARBA00013085"/>
    </source>
</evidence>
<dbReference type="SUPFAM" id="SSF89550">
    <property type="entry name" value="PHP domain-like"/>
    <property type="match status" value="1"/>
</dbReference>
<reference evidence="9" key="1">
    <citation type="journal article" date="2013" name="Syst. Appl. Microbiol.">
        <title>New insights into the archaeal diversity of a hypersaline microbial mat obtained by a metagenomic approach.</title>
        <authorList>
            <person name="Lopez-Lopez A."/>
            <person name="Richter M."/>
            <person name="Pena A."/>
            <person name="Tamames J."/>
            <person name="Rossello-Mora R."/>
        </authorList>
    </citation>
    <scope>NUCLEOTIDE SEQUENCE</scope>
</reference>
<evidence type="ECO:0000256" key="6">
    <source>
        <dbReference type="ARBA" id="ARBA00023102"/>
    </source>
</evidence>
<dbReference type="Gene3D" id="3.20.20.140">
    <property type="entry name" value="Metal-dependent hydrolases"/>
    <property type="match status" value="1"/>
</dbReference>
<evidence type="ECO:0000256" key="5">
    <source>
        <dbReference type="ARBA" id="ARBA00022801"/>
    </source>
</evidence>
<dbReference type="InterPro" id="IPR004013">
    <property type="entry name" value="PHP_dom"/>
</dbReference>
<organism evidence="9">
    <name type="scientific">uncultured organism</name>
    <dbReference type="NCBI Taxonomy" id="155900"/>
    <lineage>
        <taxon>unclassified sequences</taxon>
        <taxon>environmental samples</taxon>
    </lineage>
</organism>
<dbReference type="NCBIfam" id="TIGR01856">
    <property type="entry name" value="hisJ_fam"/>
    <property type="match status" value="1"/>
</dbReference>
<name>M1Q2L6_9ZZZZ</name>
<dbReference type="PANTHER" id="PTHR21039">
    <property type="entry name" value="HISTIDINOL PHOSPHATASE-RELATED"/>
    <property type="match status" value="1"/>
</dbReference>
<evidence type="ECO:0000256" key="2">
    <source>
        <dbReference type="ARBA" id="ARBA00009152"/>
    </source>
</evidence>
<comment type="similarity">
    <text evidence="2">Belongs to the PHP hydrolase family. HisK subfamily.</text>
</comment>
<dbReference type="PANTHER" id="PTHR21039:SF0">
    <property type="entry name" value="HISTIDINOL-PHOSPHATASE"/>
    <property type="match status" value="1"/>
</dbReference>
<comment type="pathway">
    <text evidence="1">Amino-acid biosynthesis; L-histidine biosynthesis; L-histidine from 5-phospho-alpha-D-ribose 1-diphosphate: step 8/9.</text>
</comment>
<evidence type="ECO:0000256" key="1">
    <source>
        <dbReference type="ARBA" id="ARBA00004970"/>
    </source>
</evidence>
<dbReference type="NCBIfam" id="NF005596">
    <property type="entry name" value="PRK07328.1"/>
    <property type="match status" value="1"/>
</dbReference>
<comment type="catalytic activity">
    <reaction evidence="7">
        <text>L-histidinol phosphate + H2O = L-histidinol + phosphate</text>
        <dbReference type="Rhea" id="RHEA:14465"/>
        <dbReference type="ChEBI" id="CHEBI:15377"/>
        <dbReference type="ChEBI" id="CHEBI:43474"/>
        <dbReference type="ChEBI" id="CHEBI:57699"/>
        <dbReference type="ChEBI" id="CHEBI:57980"/>
        <dbReference type="EC" id="3.1.3.15"/>
    </reaction>
</comment>
<dbReference type="InterPro" id="IPR016195">
    <property type="entry name" value="Pol/histidinol_Pase-like"/>
</dbReference>
<evidence type="ECO:0000256" key="4">
    <source>
        <dbReference type="ARBA" id="ARBA00022605"/>
    </source>
</evidence>
<protein>
    <recommendedName>
        <fullName evidence="3">histidinol-phosphatase</fullName>
        <ecNumber evidence="3">3.1.3.15</ecNumber>
    </recommendedName>
</protein>
<keyword evidence="4" id="KW-0028">Amino-acid biosynthesis</keyword>
<gene>
    <name evidence="9" type="ORF">FLSS-28_0005</name>
</gene>
<evidence type="ECO:0000259" key="8">
    <source>
        <dbReference type="Pfam" id="PF02811"/>
    </source>
</evidence>
<keyword evidence="6" id="KW-0368">Histidine biosynthesis</keyword>
<sequence length="259" mass="30105">MYLIDYHTHPYAHGGEEVNPPHNLELLQNFIKTGEKMGLRELGFSDHDRFLDKFNWSNLKYIRRMSKSLEIRLGIEFDYQPHKEEAIAEKINSFPFDYCIGSVHFVDDWEVDHPDNRDKYRKLDIDVLYKKYLENVKNAVNSDLFDIIGHVDLIKIFNYRPAGLEVLGLVEPILKSIKKMGLALEINTNGLNKPINEIYPSRKILERAYELNIPLTLGSDAHRANRVGEKLPSMINLITDIGYKKLATFNNREMKVVSI</sequence>
<evidence type="ECO:0000256" key="7">
    <source>
        <dbReference type="ARBA" id="ARBA00049158"/>
    </source>
</evidence>
<dbReference type="EC" id="3.1.3.15" evidence="3"/>
<evidence type="ECO:0000313" key="9">
    <source>
        <dbReference type="EMBL" id="AGF93487.1"/>
    </source>
</evidence>
<proteinExistence type="inferred from homology"/>
<feature type="domain" description="PHP" evidence="8">
    <location>
        <begin position="27"/>
        <end position="189"/>
    </location>
</feature>
<keyword evidence="5" id="KW-0378">Hydrolase</keyword>
<dbReference type="UniPathway" id="UPA00031">
    <property type="reaction ID" value="UER00013"/>
</dbReference>
<dbReference type="GO" id="GO:0000105">
    <property type="term" value="P:L-histidine biosynthetic process"/>
    <property type="evidence" value="ECO:0007669"/>
    <property type="project" value="UniProtKB-UniPathway"/>
</dbReference>
<dbReference type="AlphaFoldDB" id="M1Q2L6"/>
<dbReference type="EMBL" id="JX684094">
    <property type="protein sequence ID" value="AGF93487.1"/>
    <property type="molecule type" value="Genomic_DNA"/>
</dbReference>
<dbReference type="InterPro" id="IPR010140">
    <property type="entry name" value="Histidinol_P_phosphatase_HisJ"/>
</dbReference>
<dbReference type="GO" id="GO:0004401">
    <property type="term" value="F:histidinol-phosphatase activity"/>
    <property type="evidence" value="ECO:0007669"/>
    <property type="project" value="UniProtKB-EC"/>
</dbReference>
<dbReference type="Pfam" id="PF02811">
    <property type="entry name" value="PHP"/>
    <property type="match status" value="1"/>
</dbReference>